<dbReference type="EnsemblMetazoa" id="PPAI009288-RA">
    <property type="protein sequence ID" value="PPAI009288-PA"/>
    <property type="gene ID" value="PPAI009288"/>
</dbReference>
<dbReference type="VEuPathDB" id="VectorBase:PPAI009288"/>
<evidence type="ECO:0000256" key="1">
    <source>
        <dbReference type="SAM" id="MobiDB-lite"/>
    </source>
</evidence>
<feature type="region of interest" description="Disordered" evidence="1">
    <location>
        <begin position="153"/>
        <end position="287"/>
    </location>
</feature>
<accession>A0A1B0DLP8</accession>
<reference evidence="2" key="1">
    <citation type="submission" date="2022-08" db="UniProtKB">
        <authorList>
            <consortium name="EnsemblMetazoa"/>
        </authorList>
    </citation>
    <scope>IDENTIFICATION</scope>
    <source>
        <strain evidence="2">Israel</strain>
    </source>
</reference>
<dbReference type="Pfam" id="PF10545">
    <property type="entry name" value="MADF_DNA_bdg"/>
    <property type="match status" value="1"/>
</dbReference>
<dbReference type="PROSITE" id="PS51029">
    <property type="entry name" value="MADF"/>
    <property type="match status" value="1"/>
</dbReference>
<proteinExistence type="predicted"/>
<dbReference type="EMBL" id="AJVK01016507">
    <property type="status" value="NOT_ANNOTATED_CDS"/>
    <property type="molecule type" value="Genomic_DNA"/>
</dbReference>
<protein>
    <submittedName>
        <fullName evidence="2">Uncharacterized protein</fullName>
    </submittedName>
</protein>
<dbReference type="Proteomes" id="UP000092462">
    <property type="component" value="Unassembled WGS sequence"/>
</dbReference>
<dbReference type="AlphaFoldDB" id="A0A1B0DLP8"/>
<name>A0A1B0DLP8_PHLPP</name>
<evidence type="ECO:0000313" key="2">
    <source>
        <dbReference type="EnsemblMetazoa" id="PPAI009288-PA"/>
    </source>
</evidence>
<dbReference type="SMART" id="SM00595">
    <property type="entry name" value="MADF"/>
    <property type="match status" value="1"/>
</dbReference>
<feature type="compositionally biased region" description="Polar residues" evidence="1">
    <location>
        <begin position="176"/>
        <end position="193"/>
    </location>
</feature>
<dbReference type="VEuPathDB" id="VectorBase:PPAPM1_005182"/>
<dbReference type="InterPro" id="IPR006578">
    <property type="entry name" value="MADF-dom"/>
</dbReference>
<evidence type="ECO:0000313" key="3">
    <source>
        <dbReference type="Proteomes" id="UP000092462"/>
    </source>
</evidence>
<keyword evidence="3" id="KW-1185">Reference proteome</keyword>
<organism evidence="2 3">
    <name type="scientific">Phlebotomus papatasi</name>
    <name type="common">Sandfly</name>
    <dbReference type="NCBI Taxonomy" id="29031"/>
    <lineage>
        <taxon>Eukaryota</taxon>
        <taxon>Metazoa</taxon>
        <taxon>Ecdysozoa</taxon>
        <taxon>Arthropoda</taxon>
        <taxon>Hexapoda</taxon>
        <taxon>Insecta</taxon>
        <taxon>Pterygota</taxon>
        <taxon>Neoptera</taxon>
        <taxon>Endopterygota</taxon>
        <taxon>Diptera</taxon>
        <taxon>Nematocera</taxon>
        <taxon>Psychodoidea</taxon>
        <taxon>Psychodidae</taxon>
        <taxon>Phlebotomus</taxon>
        <taxon>Phlebotomus</taxon>
    </lineage>
</organism>
<feature type="compositionally biased region" description="Acidic residues" evidence="1">
    <location>
        <begin position="214"/>
        <end position="228"/>
    </location>
</feature>
<sequence length="338" mass="39144">MDFNKQIINIVQEYPILYDRKNKLFFHEKANNKTWDDIGQRLGRPGPQCRATYMSLYMKFGIHHVMVTTPEMVQMGFPKQNFPYYNDMLPFYKDRIHLVRAQKRAKNIIKTYQRIHDPVEKKKFEDKRAFKMKTKNLSKKARKILWQQEMLKADKDQAAQGPSQSQVANIPPVAPANNQEPIKTASCASIPNQTKRKQPIPKNQPNLKRRRDDFSEDYSLDDLPENWVDDSKVPEIPQKPQEKPQMNKNPVPVTQKLSKVEEKPQGNQKPEVIQGPQGTQKPQAPPVIQKPANAEEVDFFFKSVSQQIKRANISPNNFSNLKVSILKGLSGKIPFKQK</sequence>